<feature type="domain" description="ELK" evidence="8">
    <location>
        <begin position="1634"/>
        <end position="1655"/>
    </location>
</feature>
<dbReference type="InterPro" id="IPR028745">
    <property type="entry name" value="AKAP9/Pericentrin"/>
</dbReference>
<feature type="region of interest" description="Disordered" evidence="7">
    <location>
        <begin position="567"/>
        <end position="591"/>
    </location>
</feature>
<accession>A0AAD8DB90</accession>
<dbReference type="GO" id="GO:0005737">
    <property type="term" value="C:cytoplasm"/>
    <property type="evidence" value="ECO:0007669"/>
    <property type="project" value="UniProtKB-ARBA"/>
</dbReference>
<reference evidence="9" key="1">
    <citation type="submission" date="2022-02" db="EMBL/GenBank/DDBJ databases">
        <title>Atlantic sturgeon de novo genome assembly.</title>
        <authorList>
            <person name="Stock M."/>
            <person name="Klopp C."/>
            <person name="Guiguen Y."/>
            <person name="Cabau C."/>
            <person name="Parinello H."/>
            <person name="Santidrian Yebra-Pimentel E."/>
            <person name="Kuhl H."/>
            <person name="Dirks R.P."/>
            <person name="Guessner J."/>
            <person name="Wuertz S."/>
            <person name="Du K."/>
            <person name="Schartl M."/>
        </authorList>
    </citation>
    <scope>NUCLEOTIDE SEQUENCE</scope>
    <source>
        <strain evidence="9">STURGEONOMICS-FGT-2020</strain>
        <tissue evidence="9">Whole blood</tissue>
    </source>
</reference>
<feature type="domain" description="ELK" evidence="8">
    <location>
        <begin position="1492"/>
        <end position="1510"/>
    </location>
</feature>
<feature type="compositionally biased region" description="Polar residues" evidence="7">
    <location>
        <begin position="4080"/>
        <end position="4090"/>
    </location>
</feature>
<name>A0AAD8DB90_ACIOX</name>
<feature type="coiled-coil region" evidence="6">
    <location>
        <begin position="987"/>
        <end position="1081"/>
    </location>
</feature>
<gene>
    <name evidence="9" type="ORF">AOXY_G14113</name>
</gene>
<feature type="coiled-coil region" evidence="6">
    <location>
        <begin position="2712"/>
        <end position="2890"/>
    </location>
</feature>
<sequence>MDKDERQKKLEASRAKLAHFRQRKAKSDGPNPPKKTPKRKGTALHSHDLPAQECPLAAGQDGGDREGEVEKKAQRPQSTPTETDGEFSSSSTLGDSNTEELTLSLAELARLEVQECGGEITAKEERLLGKQTALDQLTVEGERLQKKLAGTEQLQELETAVQNRNDIISQLTTNLQQAIENRDEVQQEALQLTNQIQALQLQLQQTSELLRTKSPGSMELAQAQQQMQVFQMSLKDQSLHLETLEQKAQELEQQLEDSRENAKDKENLLIHMTDKLENTEVQLNKIIDEKEELTLAISQLHHTLSVRDKEVLELKNEMLALTANQQQHSVQFQHPGTELCHNEELSRKLEEQMEEFQRERSEMEDRLKHLQEDLNRAEYQAREAMQYKTEKEKLNEDISMLNTIIEELNGKLTDEEEASKHWRAKYQVDIFNYNMQLQTLEQEKAEVLSKHDEEICLLRQQLESQHDDRVVCYKQGIENLKENLNKIKARKDQVNHEATDESQGEEFTLELSGHAEEGNILMDKYLASSVHQESSWAEGSLEDHSSNEHSDHYRFELDSEILEQKMSGSTRDDLERSADLTGQSFPDGDADELGLEPEEEALQWQKYTIAMHKLDESADAIDVEKAFVIQRCSELSEQLNEKKKELDVLQMEVMRSSKDMQEVQDKCKKVTEELFVMRSELEAEKLERANCEEMIKLKSQKEEDLRNKLRIFEKQNEKDSADRAVAEIKNTSDTGAMECLIKELTQEKEFLLTQLQEQEQLVKDVQKQKLAGDSVTSEVQALFGRQLAALQAQRDQLQMQLEAQKAKNQTTSELLGQKTLLEDSLCKELHLLKTECCEREALLKNLAEEKADLESKLLCIKQNLLNADEALNQNSRDKTLLEQNILELEIKVKNLENVLESERQDLGNQLKSKSLDLQKIEVEFKNAEVEYLQKESALKTEVAELKKSIADLVRTHSEAVESLRLKEAEKLDHSVRVAQEELCSCYEEEKSKLKEHHQSEIKELNEEVEKKVTDLRTRLEEEQKKQIVLIKQVHERDFDREIAVLVDKHKEEMKHLRAELTSRQQELLNDLRERMDEAHQAELHQTQIEKNLELEALRLSLTNLNTAQLELSQSNLQREKEAALSELQENLNDKRAQEIAMLQTRQQFELERIKEQRRAETEQLTHKHLQEMDEVKQDWMLKVAEMKTQMDKKHSQKIEALLQEWEDNAEKSLGDLQQKLSEKQAELEELQGTQEAERERLLAELSCLQADKELAASMLKDLEELHRTSILDLKERLHQEYDHSVQELRAKTEGKERELHKEIEKLQTMYDDLKAHSEQEIEHLWSQLENSRTSRQELGELKEQLLARTSRIDDIEQLKQEFAQQRLELRAQNEIELEHLRTYFEQKLRESEDRHKEEIAHLQHCLEEGMLETADTSSLPEEKLNEERTDLLGELTQQLEQHKKELESLRVQFEERHRNELKALRSSLSLQHKEELLQVKTLLADRYFSEMQELRTKHSLELEQLRAKLSDNHIKEITKLRLQSAQEAARQVEEEVINRVRSLEEEHYAKLSLMKSEQEHIQQLEERIEQLQEEHAENMKSITAQHKELQKQSIEQAKLNFLEDLKLKLDEAKTEEAEKVTKVFSEKAAQELTLLRVQLQSLSEEKLSALREELTSLAEGERQALTEEFRARELEMKRLQAGQEVMITELENVLKEERNRLQVLQDSLENEQSPQIALLRQKIQAQCDSELATAKATMAEELKQLNINLQEQSEAKLQEAQSRFTKEKEEITEKLTLQRESLLNELKERHVEELEAQNRQLQEQHQKQLSELQQRLQASTETLEQGLKEEHRAQMEALEAELQTKHKTEMEELEARAQMQALEAELQTKHKTEMEELEARLLSNMDTLETTYLSEIQSIRDEHSQAVQDLKSSFDLTLWKHREDLQREKQEAEATLAQELERLKGEHETELKSSAEELRKELAAVYMEKFKAMAAELEEAHKVELEAALQSQRGVLEAEQGKALDVLGAEVLRLEEQHQRAMQELQELHTTEVHRQQDEYSRQLQQESDKLKALHQEQQRECSSASASEMEAVQDQLAAQFEEERSHQYRQFQEEIELLKCQSEVLLEQQITQLKEEFEAEKKAALEKQDVEFAEKHELSDKNHRELKDQLTAQIREQAAVLTQLKEEVSVLQKEMEEKDSELETLLQRRERENEEGGNLVTMLRSDLSRNTEEQKSLQEAHERVLKLLLEVAKSTIATEDVISQRIGICMDSSQMLGGENLNVLGAAGQPHRKNPEGQEKDDLHSPASEAATETSLWSALTDEGFELSQRLSESIFTGPELEAETEQMILGVCERLRSAVEKLLDLVTESTRQLEQTHGIHVHLEEQFSRQNKETARFVNQHQNLIEQLDEETETKKQLELELHKAEGLIEGYVAEKAALEEALQRKEKSEQCLVLELETLRGQLHKLSEEHSLLVRQREAITANMGDRETGLLAEADLLAKEKLDLQCQAEKDRSNLTSRLKLLETELEEQISHNLELEQKHRLELADLQQQILALEKQLRNDRHFIDEQAVEREHERDEFQIEIKKLEAQLRNPMKCNTGGDYKEQKIDDLVYQVETLQATIKEKMDDYNTLLLAKEQYVRDINEQNEEIEKMAARICELEEAALGNAEAAKKVSQLEQELQQMKKMEQDHLQDKEALQQQQYSNRLQISALQSKLDETRHRFPENSSDQVLKEQLEAEREALLNKEKEVEILADQLDQFQKDLVNKSEEVLQLNMQLEIQMKQSAASIDKVQEESKQLKEKVASLHKQLGVDSDESRTSMLQFPQALMEEKNQEIDHLNEQIFRLQQELKNNTDNKILEEKNVEIEDLRSQIEHLHGDQERLRRDKDEEVEQLHEVIEKLQEELAQLGPNRHEVSDSQDSPESPLHSLERELWQHPSQEDSLQRELVSEHLQSSKARLRELEGQLDLACTEKEHFRSEVEKLGKDLHNERRQLSILQEESVLLRASLSQREAEVGMLSTQARELEDILRKREAQLLETETQVKTLEEQIVAKGAGLEAELSKKQEECEELHSLKSLLDSQLQDLKQAELKNQGDIEKLQAEVAKLEACMKDSQVEILTLSSEKTELFSECQALHLNVERLQGEVERLKVEVAEKNTLVQELSVQLEDKSSRNAAAQKEVLNCAEETLAKAEAALKEKEEALRDQQALLSQLRAELSAVKEELSSSTEKTEALLEEGQEKDRSLADLEIHNGSLKLELRKLQEDFTKQEEELSHQKNEVEELRARYGFQAHQTCKEQNNSIKPEERSSQTGLGKPHGFLYNFSNESSLCSPELVRKYDASMEHTYGFNSTHLSELNTLHSTGQTLLHSKSPGLDRDCSEPSDHLTCDSEEHSSHSTEASPPFSEGTYSVLDSIDTEKAKALENLDLTPSASPVYTESTLSVHECVSDGYASNASSDLGAKLKLELETTERLDANFVEYLRQRGMSLADNPDRPAEFSLGSEDMLSHELQSLLKKVYEEGCRVLALSEQARPVFLPDTRPLPSTLSDSWLKEKQALQETIQSLKELLSKMVDKGDEEAANGDSDWRRELLQAVRSVFDVERDWLRAELQSHLCSQGSGDMSILIKRLESIVKEQDEQQRVALEQLLSADRSSLLSEIQSLQAQQRISHLQSQEQLQQLQASLTTAEEQASKREHQLRRQVELLEYKLQQEQAIVNDLQNSLRAEQARSTKQRSHLKSEQDAVTDLKQELSDTNQELERSLKAQQELQMEIRKLRANLESQEADLCSAVESLEKEQQRVKEIQDILDQERLKNILRNDQEGQTHELLQTSLEDRNIQNSQLCSALEQERIANSNLRKELQIEQSRCDALLSQERSKLGEVQRLLEIEKGRTTELSDGLAREQQHLAQEYKQRLEEEALRREGVATQEHNFIQQLQAQLDQERERTVELAAMMEKTQQQAIQAKRQLEAEVQQSREEAQREHDTAAKLRTVLETLQTQKQELERSLETERQQGTRLRADIEQLQGKIQSVKQKERSREEQREVQRRQDRQALSEKDRRHERDSEKLHEMELQHQRDQLRIKQLQQTLAELEEQERDLSSRKQQQTGVLGTARSCSFPQSPDRKSFFLHQQHLQFTRQQLQLATLRLKDLVHSSSARTVDGRSYTEDEDMKLLLKTLTGLDNDLLNLCSSTQRPVQTSSIISERLLKENADLTTCMGALTEEKIELKRTIAKLEKELLIHKQRGAGSEQVRAHEMVDSVQASERAVWQKERAFLHSALKKAESELSRVTAEIENRPLAADVSHAKINRLYGRYMRAESFRKALVYQKKYLLLLLGGFQDCEQATLSLIARMGVYPSAADLQNSAPRSLPINKFRSAVRVVIAISRLRFLVKKWQKATKKGPIQVVAVNGSTHSEGPGFRTEVLRQHPGVTFNSPPTRETEILHRSAIAHMHQPPKSPYRLHNRSYHSPGPSQSFTSQDSLTDYIHHLEVVQQQLGGLSSGPSPGPPYSRISKR</sequence>
<evidence type="ECO:0000256" key="7">
    <source>
        <dbReference type="SAM" id="MobiDB-lite"/>
    </source>
</evidence>
<evidence type="ECO:0000256" key="2">
    <source>
        <dbReference type="ARBA" id="ARBA00022490"/>
    </source>
</evidence>
<evidence type="ECO:0000256" key="5">
    <source>
        <dbReference type="ARBA" id="ARBA00023212"/>
    </source>
</evidence>
<feature type="region of interest" description="Disordered" evidence="7">
    <location>
        <begin position="4430"/>
        <end position="4456"/>
    </location>
</feature>
<dbReference type="Proteomes" id="UP001230051">
    <property type="component" value="Unassembled WGS sequence"/>
</dbReference>
<feature type="compositionally biased region" description="Low complexity" evidence="7">
    <location>
        <begin position="2061"/>
        <end position="2071"/>
    </location>
</feature>
<feature type="compositionally biased region" description="Polar residues" evidence="7">
    <location>
        <begin position="75"/>
        <end position="96"/>
    </location>
</feature>
<evidence type="ECO:0000256" key="1">
    <source>
        <dbReference type="ARBA" id="ARBA00004300"/>
    </source>
</evidence>
<evidence type="ECO:0000259" key="8">
    <source>
        <dbReference type="SMART" id="SM01188"/>
    </source>
</evidence>
<feature type="coiled-coil region" evidence="6">
    <location>
        <begin position="741"/>
        <end position="814"/>
    </location>
</feature>
<feature type="coiled-coil region" evidence="6">
    <location>
        <begin position="2380"/>
        <end position="2459"/>
    </location>
</feature>
<comment type="caution">
    <text evidence="9">The sequence shown here is derived from an EMBL/GenBank/DDBJ whole genome shotgun (WGS) entry which is preliminary data.</text>
</comment>
<feature type="coiled-coil region" evidence="6">
    <location>
        <begin position="3826"/>
        <end position="3853"/>
    </location>
</feature>
<dbReference type="InterPro" id="IPR019528">
    <property type="entry name" value="PACT_domain"/>
</dbReference>
<evidence type="ECO:0000256" key="6">
    <source>
        <dbReference type="SAM" id="Coils"/>
    </source>
</evidence>
<feature type="coiled-coil region" evidence="6">
    <location>
        <begin position="134"/>
        <end position="209"/>
    </location>
</feature>
<evidence type="ECO:0000313" key="9">
    <source>
        <dbReference type="EMBL" id="KAK1165547.1"/>
    </source>
</evidence>
<proteinExistence type="predicted"/>
<feature type="domain" description="ELK" evidence="8">
    <location>
        <begin position="2146"/>
        <end position="2170"/>
    </location>
</feature>
<feature type="region of interest" description="Disordered" evidence="7">
    <location>
        <begin position="2032"/>
        <end position="2073"/>
    </location>
</feature>
<feature type="compositionally biased region" description="Basic and acidic residues" evidence="7">
    <location>
        <begin position="4011"/>
        <end position="4055"/>
    </location>
</feature>
<feature type="compositionally biased region" description="Basic and acidic residues" evidence="7">
    <location>
        <begin position="1"/>
        <end position="14"/>
    </location>
</feature>
<feature type="compositionally biased region" description="Basic and acidic residues" evidence="7">
    <location>
        <begin position="3355"/>
        <end position="3377"/>
    </location>
</feature>
<keyword evidence="2" id="KW-0963">Cytoplasm</keyword>
<feature type="coiled-coil region" evidence="6">
    <location>
        <begin position="2089"/>
        <end position="2196"/>
    </location>
</feature>
<feature type="coiled-coil region" evidence="6">
    <location>
        <begin position="2496"/>
        <end position="2573"/>
    </location>
</feature>
<feature type="coiled-coil region" evidence="6">
    <location>
        <begin position="1922"/>
        <end position="1957"/>
    </location>
</feature>
<feature type="region of interest" description="Disordered" evidence="7">
    <location>
        <begin position="4071"/>
        <end position="4090"/>
    </location>
</feature>
<feature type="coiled-coil region" evidence="6">
    <location>
        <begin position="2619"/>
        <end position="2684"/>
    </location>
</feature>
<dbReference type="GO" id="GO:0060090">
    <property type="term" value="F:molecular adaptor activity"/>
    <property type="evidence" value="ECO:0007669"/>
    <property type="project" value="InterPro"/>
</dbReference>
<feature type="compositionally biased region" description="Basic and acidic residues" evidence="7">
    <location>
        <begin position="2032"/>
        <end position="2060"/>
    </location>
</feature>
<feature type="coiled-coil region" evidence="6">
    <location>
        <begin position="625"/>
        <end position="715"/>
    </location>
</feature>
<feature type="domain" description="ELK" evidence="8">
    <location>
        <begin position="1272"/>
        <end position="1293"/>
    </location>
</feature>
<feature type="domain" description="ELK" evidence="8">
    <location>
        <begin position="3184"/>
        <end position="3207"/>
    </location>
</feature>
<protein>
    <recommendedName>
        <fullName evidence="8">ELK domain-containing protein</fullName>
    </recommendedName>
</protein>
<dbReference type="GO" id="GO:0003677">
    <property type="term" value="F:DNA binding"/>
    <property type="evidence" value="ECO:0007669"/>
    <property type="project" value="InterPro"/>
</dbReference>
<feature type="coiled-coil region" evidence="6">
    <location>
        <begin position="843"/>
        <end position="937"/>
    </location>
</feature>
<comment type="subcellular location">
    <subcellularLocation>
        <location evidence="1">Cytoplasm</location>
        <location evidence="1">Cytoskeleton</location>
        <location evidence="1">Microtubule organizing center</location>
        <location evidence="1">Centrosome</location>
    </subcellularLocation>
</comment>
<evidence type="ECO:0000313" key="10">
    <source>
        <dbReference type="Proteomes" id="UP001230051"/>
    </source>
</evidence>
<feature type="coiled-coil region" evidence="6">
    <location>
        <begin position="1735"/>
        <end position="1865"/>
    </location>
</feature>
<dbReference type="PANTHER" id="PTHR44981:SF3">
    <property type="entry name" value="PERICENTRIN"/>
    <property type="match status" value="1"/>
</dbReference>
<dbReference type="EMBL" id="JAGXEW010000012">
    <property type="protein sequence ID" value="KAK1165547.1"/>
    <property type="molecule type" value="Genomic_DNA"/>
</dbReference>
<feature type="region of interest" description="Disordered" evidence="7">
    <location>
        <begin position="3203"/>
        <end position="3223"/>
    </location>
</feature>
<feature type="coiled-coil region" evidence="6">
    <location>
        <begin position="3528"/>
        <end position="3555"/>
    </location>
</feature>
<feature type="compositionally biased region" description="Basic and acidic residues" evidence="7">
    <location>
        <begin position="62"/>
        <end position="73"/>
    </location>
</feature>
<feature type="coiled-coil region" evidence="6">
    <location>
        <begin position="4195"/>
        <end position="4222"/>
    </location>
</feature>
<feature type="coiled-coil region" evidence="6">
    <location>
        <begin position="342"/>
        <end position="497"/>
    </location>
</feature>
<evidence type="ECO:0000256" key="4">
    <source>
        <dbReference type="ARBA" id="ARBA00023054"/>
    </source>
</evidence>
<feature type="domain" description="ELK" evidence="8">
    <location>
        <begin position="1185"/>
        <end position="1206"/>
    </location>
</feature>
<feature type="region of interest" description="Disordered" evidence="7">
    <location>
        <begin position="3347"/>
        <end position="3388"/>
    </location>
</feature>
<dbReference type="SMART" id="SM01188">
    <property type="entry name" value="ELK"/>
    <property type="match status" value="9"/>
</dbReference>
<feature type="domain" description="ELK" evidence="8">
    <location>
        <begin position="1340"/>
        <end position="1363"/>
    </location>
</feature>
<keyword evidence="4 6" id="KW-0175">Coiled coil</keyword>
<feature type="domain" description="ELK" evidence="8">
    <location>
        <begin position="988"/>
        <end position="1009"/>
    </location>
</feature>
<dbReference type="GO" id="GO:0007165">
    <property type="term" value="P:signal transduction"/>
    <property type="evidence" value="ECO:0007669"/>
    <property type="project" value="InterPro"/>
</dbReference>
<feature type="coiled-coil region" evidence="6">
    <location>
        <begin position="3650"/>
        <end position="3793"/>
    </location>
</feature>
<dbReference type="InterPro" id="IPR005539">
    <property type="entry name" value="ELK_dom"/>
</dbReference>
<keyword evidence="5" id="KW-0206">Cytoskeleton</keyword>
<dbReference type="GO" id="GO:0005813">
    <property type="term" value="C:centrosome"/>
    <property type="evidence" value="ECO:0007669"/>
    <property type="project" value="UniProtKB-SubCell"/>
</dbReference>
<feature type="region of interest" description="Disordered" evidence="7">
    <location>
        <begin position="4472"/>
        <end position="4492"/>
    </location>
</feature>
<feature type="region of interest" description="Disordered" evidence="7">
    <location>
        <begin position="3276"/>
        <end position="3296"/>
    </location>
</feature>
<feature type="coiled-coil region" evidence="6">
    <location>
        <begin position="1421"/>
        <end position="1459"/>
    </location>
</feature>
<organism evidence="9 10">
    <name type="scientific">Acipenser oxyrinchus oxyrinchus</name>
    <dbReference type="NCBI Taxonomy" id="40147"/>
    <lineage>
        <taxon>Eukaryota</taxon>
        <taxon>Metazoa</taxon>
        <taxon>Chordata</taxon>
        <taxon>Craniata</taxon>
        <taxon>Vertebrata</taxon>
        <taxon>Euteleostomi</taxon>
        <taxon>Actinopterygii</taxon>
        <taxon>Chondrostei</taxon>
        <taxon>Acipenseriformes</taxon>
        <taxon>Acipenseridae</taxon>
        <taxon>Acipenser</taxon>
    </lineage>
</organism>
<feature type="region of interest" description="Disordered" evidence="7">
    <location>
        <begin position="1"/>
        <end position="99"/>
    </location>
</feature>
<keyword evidence="10" id="KW-1185">Reference proteome</keyword>
<feature type="domain" description="ELK" evidence="8">
    <location>
        <begin position="1448"/>
        <end position="1469"/>
    </location>
</feature>
<feature type="coiled-coil region" evidence="6">
    <location>
        <begin position="234"/>
        <end position="296"/>
    </location>
</feature>
<feature type="compositionally biased region" description="Basic and acidic residues" evidence="7">
    <location>
        <begin position="2274"/>
        <end position="2285"/>
    </location>
</feature>
<dbReference type="PANTHER" id="PTHR44981">
    <property type="entry name" value="PERICENTRIN-LIKE PROTEIN, ISOFORM F"/>
    <property type="match status" value="1"/>
</dbReference>
<evidence type="ECO:0000256" key="3">
    <source>
        <dbReference type="ARBA" id="ARBA00022553"/>
    </source>
</evidence>
<feature type="coiled-coil region" evidence="6">
    <location>
        <begin position="1488"/>
        <end position="1645"/>
    </location>
</feature>
<feature type="region of interest" description="Disordered" evidence="7">
    <location>
        <begin position="4007"/>
        <end position="4055"/>
    </location>
</feature>
<feature type="coiled-coil region" evidence="6">
    <location>
        <begin position="1202"/>
        <end position="1316"/>
    </location>
</feature>
<dbReference type="Pfam" id="PF10495">
    <property type="entry name" value="PACT_coil_coil"/>
    <property type="match status" value="1"/>
</dbReference>
<feature type="region of interest" description="Disordered" evidence="7">
    <location>
        <begin position="2267"/>
        <end position="2294"/>
    </location>
</feature>
<keyword evidence="3" id="KW-0597">Phosphoprotein</keyword>